<feature type="region of interest" description="Disordered" evidence="1">
    <location>
        <begin position="76"/>
        <end position="153"/>
    </location>
</feature>
<reference evidence="4" key="2">
    <citation type="submission" date="2017-01" db="EMBL/GenBank/DDBJ databases">
        <authorList>
            <person name="Mah S.A."/>
            <person name="Swanson W.J."/>
            <person name="Moy G.W."/>
            <person name="Vacquier V.D."/>
        </authorList>
    </citation>
    <scope>NUCLEOTIDE SEQUENCE</scope>
    <source>
        <strain evidence="4">ALG-7-W6</strain>
    </source>
</reference>
<gene>
    <name evidence="4" type="ORF">AYI68_g2719</name>
    <name evidence="3" type="ORF">AYI68_g4793</name>
</gene>
<protein>
    <recommendedName>
        <fullName evidence="6">Carbohydrate-binding module family 19 domain-containing protein</fullName>
    </recommendedName>
</protein>
<dbReference type="OrthoDB" id="6020543at2759"/>
<evidence type="ECO:0000256" key="1">
    <source>
        <dbReference type="SAM" id="MobiDB-lite"/>
    </source>
</evidence>
<dbReference type="Proteomes" id="UP000187455">
    <property type="component" value="Unassembled WGS sequence"/>
</dbReference>
<feature type="compositionally biased region" description="Acidic residues" evidence="1">
    <location>
        <begin position="136"/>
        <end position="149"/>
    </location>
</feature>
<dbReference type="EMBL" id="LSSL01002775">
    <property type="protein sequence ID" value="OLY81105.1"/>
    <property type="molecule type" value="Genomic_DNA"/>
</dbReference>
<proteinExistence type="predicted"/>
<dbReference type="AlphaFoldDB" id="A0A1R0H206"/>
<evidence type="ECO:0000313" key="5">
    <source>
        <dbReference type="Proteomes" id="UP000187455"/>
    </source>
</evidence>
<feature type="compositionally biased region" description="Acidic residues" evidence="1">
    <location>
        <begin position="76"/>
        <end position="128"/>
    </location>
</feature>
<comment type="caution">
    <text evidence="4">The sequence shown here is derived from an EMBL/GenBank/DDBJ whole genome shotgun (WGS) entry which is preliminary data.</text>
</comment>
<evidence type="ECO:0000313" key="3">
    <source>
        <dbReference type="EMBL" id="OLY81105.1"/>
    </source>
</evidence>
<evidence type="ECO:0000313" key="4">
    <source>
        <dbReference type="EMBL" id="OLY83150.1"/>
    </source>
</evidence>
<evidence type="ECO:0000256" key="2">
    <source>
        <dbReference type="SAM" id="SignalP"/>
    </source>
</evidence>
<keyword evidence="5" id="KW-1185">Reference proteome</keyword>
<accession>A0A1R0H206</accession>
<evidence type="ECO:0008006" key="6">
    <source>
        <dbReference type="Google" id="ProtNLM"/>
    </source>
</evidence>
<keyword evidence="2" id="KW-0732">Signal</keyword>
<feature type="chain" id="PRO_5015068857" description="Carbohydrate-binding module family 19 domain-containing protein" evidence="2">
    <location>
        <begin position="18"/>
        <end position="205"/>
    </location>
</feature>
<organism evidence="4 5">
    <name type="scientific">Smittium mucronatum</name>
    <dbReference type="NCBI Taxonomy" id="133383"/>
    <lineage>
        <taxon>Eukaryota</taxon>
        <taxon>Fungi</taxon>
        <taxon>Fungi incertae sedis</taxon>
        <taxon>Zoopagomycota</taxon>
        <taxon>Kickxellomycotina</taxon>
        <taxon>Harpellomycetes</taxon>
        <taxon>Harpellales</taxon>
        <taxon>Legeriomycetaceae</taxon>
        <taxon>Smittium</taxon>
    </lineage>
</organism>
<dbReference type="STRING" id="133383.A0A1R0H206"/>
<sequence>MKFGIVLTLAGLSVCLGDQNGYVSSAASYAGVYGSVLPTSDGTPTVNTYLSTRLVTRTIPGANTCTSDYNSVLPTDDCDSGDVDDSSDSNADDCDSGDVDDSSDSNTDDCDSGDVSDTSDSDDCDSGDVSDTSDSNTDDCESSDSDSSDYESSSSGECVAGSYQCVPGNPQAYLQCNFGQFLTRQCGPGTVCKDGGNGSIYCGFP</sequence>
<feature type="signal peptide" evidence="2">
    <location>
        <begin position="1"/>
        <end position="17"/>
    </location>
</feature>
<name>A0A1R0H206_9FUNG</name>
<dbReference type="EMBL" id="LSSL01001049">
    <property type="protein sequence ID" value="OLY83150.1"/>
    <property type="molecule type" value="Genomic_DNA"/>
</dbReference>
<reference evidence="4 5" key="1">
    <citation type="journal article" date="2016" name="Mol. Biol. Evol.">
        <title>Genome-Wide Survey of Gut Fungi (Harpellales) Reveals the First Horizontally Transferred Ubiquitin Gene from a Mosquito Host.</title>
        <authorList>
            <person name="Wang Y."/>
            <person name="White M.M."/>
            <person name="Kvist S."/>
            <person name="Moncalvo J.M."/>
        </authorList>
    </citation>
    <scope>NUCLEOTIDE SEQUENCE [LARGE SCALE GENOMIC DNA]</scope>
    <source>
        <strain evidence="4 5">ALG-7-W6</strain>
    </source>
</reference>